<evidence type="ECO:0000313" key="6">
    <source>
        <dbReference type="Proteomes" id="UP000076796"/>
    </source>
</evidence>
<dbReference type="Pfam" id="PF12833">
    <property type="entry name" value="HTH_18"/>
    <property type="match status" value="1"/>
</dbReference>
<dbReference type="STRING" id="59843.A3958_08225"/>
<dbReference type="SUPFAM" id="SSF51215">
    <property type="entry name" value="Regulatory protein AraC"/>
    <property type="match status" value="1"/>
</dbReference>
<dbReference type="OrthoDB" id="192171at2"/>
<dbReference type="InterPro" id="IPR037923">
    <property type="entry name" value="HTH-like"/>
</dbReference>
<dbReference type="RefSeq" id="WP_063478087.1">
    <property type="nucleotide sequence ID" value="NZ_CP147845.1"/>
</dbReference>
<feature type="domain" description="HTH araC/xylS-type" evidence="4">
    <location>
        <begin position="173"/>
        <end position="271"/>
    </location>
</feature>
<evidence type="ECO:0000256" key="2">
    <source>
        <dbReference type="ARBA" id="ARBA00023125"/>
    </source>
</evidence>
<proteinExistence type="predicted"/>
<dbReference type="InterPro" id="IPR009057">
    <property type="entry name" value="Homeodomain-like_sf"/>
</dbReference>
<dbReference type="GeneID" id="97552612"/>
<dbReference type="Proteomes" id="UP000076796">
    <property type="component" value="Unassembled WGS sequence"/>
</dbReference>
<dbReference type="EMBL" id="LWMH01000001">
    <property type="protein sequence ID" value="KZS45991.1"/>
    <property type="molecule type" value="Genomic_DNA"/>
</dbReference>
<name>A0A163IKJ7_9BACL</name>
<dbReference type="GO" id="GO:0003700">
    <property type="term" value="F:DNA-binding transcription factor activity"/>
    <property type="evidence" value="ECO:0007669"/>
    <property type="project" value="InterPro"/>
</dbReference>
<dbReference type="PANTHER" id="PTHR43280">
    <property type="entry name" value="ARAC-FAMILY TRANSCRIPTIONAL REGULATOR"/>
    <property type="match status" value="1"/>
</dbReference>
<dbReference type="PROSITE" id="PS01124">
    <property type="entry name" value="HTH_ARAC_FAMILY_2"/>
    <property type="match status" value="1"/>
</dbReference>
<dbReference type="GO" id="GO:0043565">
    <property type="term" value="F:sequence-specific DNA binding"/>
    <property type="evidence" value="ECO:0007669"/>
    <property type="project" value="InterPro"/>
</dbReference>
<reference evidence="5" key="1">
    <citation type="journal article" date="2016" name="Genome Announc.">
        <title>Draft genomes of two strains of Paenibacillus glucanolyticus with capability to degrade lignocellulose.</title>
        <authorList>
            <person name="Mathews S.L."/>
            <person name="Pawlak J."/>
            <person name="Grunden A.M."/>
        </authorList>
    </citation>
    <scope>NUCLEOTIDE SEQUENCE [LARGE SCALE GENOMIC DNA]</scope>
    <source>
        <strain evidence="5">SLM1</strain>
    </source>
</reference>
<dbReference type="SMART" id="SM00342">
    <property type="entry name" value="HTH_ARAC"/>
    <property type="match status" value="1"/>
</dbReference>
<gene>
    <name evidence="5" type="ORF">AWU65_08700</name>
</gene>
<evidence type="ECO:0000256" key="1">
    <source>
        <dbReference type="ARBA" id="ARBA00023015"/>
    </source>
</evidence>
<dbReference type="InterPro" id="IPR018060">
    <property type="entry name" value="HTH_AraC"/>
</dbReference>
<accession>A0A163IKJ7</accession>
<evidence type="ECO:0000259" key="4">
    <source>
        <dbReference type="PROSITE" id="PS01124"/>
    </source>
</evidence>
<evidence type="ECO:0000256" key="3">
    <source>
        <dbReference type="ARBA" id="ARBA00023163"/>
    </source>
</evidence>
<protein>
    <submittedName>
        <fullName evidence="5">AraC family transcriptional regulator</fullName>
    </submittedName>
</protein>
<keyword evidence="3" id="KW-0804">Transcription</keyword>
<sequence length="274" mass="32220">MTERSVLAFPSLPLPFFLESGKTHYMPGESHPNRRNLGVFDLILVQSGCLFLGEEKQHWKLCAGDMVVLLPDAYHFAVQDCREETSFYWLHFQTLTPGITGHDSISHSIELPKQGRIPYPEQVYQQFESLHLLATEPRSTAFWREQTLFIELLQLLDPSRSDQEQSRVRKVAEQVESYIKMHYREPISNARLSADLHFHYNYLTRCMKESHGVTPTEYLLQYRLDQAKRLLLTTRWSMSHIAEHVGFQYPPYFSRRFSARFGLSPLQFRKQYTE</sequence>
<keyword evidence="6" id="KW-1185">Reference proteome</keyword>
<dbReference type="Gene3D" id="1.10.10.60">
    <property type="entry name" value="Homeodomain-like"/>
    <property type="match status" value="2"/>
</dbReference>
<dbReference type="PANTHER" id="PTHR43280:SF30">
    <property type="entry name" value="MMSAB OPERON REGULATORY PROTEIN"/>
    <property type="match status" value="1"/>
</dbReference>
<dbReference type="SUPFAM" id="SSF46689">
    <property type="entry name" value="Homeodomain-like"/>
    <property type="match status" value="2"/>
</dbReference>
<organism evidence="5 6">
    <name type="scientific">Paenibacillus glucanolyticus</name>
    <dbReference type="NCBI Taxonomy" id="59843"/>
    <lineage>
        <taxon>Bacteria</taxon>
        <taxon>Bacillati</taxon>
        <taxon>Bacillota</taxon>
        <taxon>Bacilli</taxon>
        <taxon>Bacillales</taxon>
        <taxon>Paenibacillaceae</taxon>
        <taxon>Paenibacillus</taxon>
    </lineage>
</organism>
<comment type="caution">
    <text evidence="5">The sequence shown here is derived from an EMBL/GenBank/DDBJ whole genome shotgun (WGS) entry which is preliminary data.</text>
</comment>
<evidence type="ECO:0000313" key="5">
    <source>
        <dbReference type="EMBL" id="KZS45991.1"/>
    </source>
</evidence>
<keyword evidence="2" id="KW-0238">DNA-binding</keyword>
<dbReference type="AlphaFoldDB" id="A0A163IKJ7"/>
<keyword evidence="1" id="KW-0805">Transcription regulation</keyword>